<dbReference type="EMBL" id="ADLT01000033">
    <property type="protein sequence ID" value="EHO62989.1"/>
    <property type="molecule type" value="Genomic_DNA"/>
</dbReference>
<dbReference type="PATRIC" id="fig|742743.3.peg.1088"/>
<dbReference type="Pfam" id="PF02900">
    <property type="entry name" value="LigB"/>
    <property type="match status" value="1"/>
</dbReference>
<proteinExistence type="inferred from homology"/>
<evidence type="ECO:0000313" key="7">
    <source>
        <dbReference type="EMBL" id="EHO62989.1"/>
    </source>
</evidence>
<evidence type="ECO:0000256" key="5">
    <source>
        <dbReference type="ARBA" id="ARBA00023002"/>
    </source>
</evidence>
<evidence type="ECO:0000256" key="4">
    <source>
        <dbReference type="ARBA" id="ARBA00022833"/>
    </source>
</evidence>
<dbReference type="eggNOG" id="COG3384">
    <property type="taxonomic scope" value="Bacteria"/>
</dbReference>
<dbReference type="RefSeq" id="WP_008859566.1">
    <property type="nucleotide sequence ID" value="NZ_JH591188.1"/>
</dbReference>
<dbReference type="NCBIfam" id="NF007914">
    <property type="entry name" value="PRK10628.1"/>
    <property type="match status" value="1"/>
</dbReference>
<reference evidence="7 8" key="1">
    <citation type="submission" date="2011-11" db="EMBL/GenBank/DDBJ databases">
        <title>The Genome Sequence of Dialister succinatiphilus YIT 11850.</title>
        <authorList>
            <consortium name="The Broad Institute Genome Sequencing Platform"/>
            <person name="Earl A."/>
            <person name="Ward D."/>
            <person name="Feldgarden M."/>
            <person name="Gevers D."/>
            <person name="Morotomi M."/>
            <person name="Young S.K."/>
            <person name="Zeng Q."/>
            <person name="Gargeya S."/>
            <person name="Fitzgerald M."/>
            <person name="Haas B."/>
            <person name="Abouelleil A."/>
            <person name="Alvarado L."/>
            <person name="Arachchi H.M."/>
            <person name="Berlin A."/>
            <person name="Brown A."/>
            <person name="Chapman S.B."/>
            <person name="Dunbar C."/>
            <person name="Gearin G."/>
            <person name="Goldberg J."/>
            <person name="Griggs A."/>
            <person name="Gujja S."/>
            <person name="Heiman D."/>
            <person name="Howarth C."/>
            <person name="Lui A."/>
            <person name="MacDonald P.J.P."/>
            <person name="Montmayeur A."/>
            <person name="Murphy C."/>
            <person name="Neiman D."/>
            <person name="Pearson M."/>
            <person name="Priest M."/>
            <person name="Roberts A."/>
            <person name="Saif S."/>
            <person name="Shea T."/>
            <person name="Sisk P."/>
            <person name="Stolte C."/>
            <person name="Sykes S."/>
            <person name="Wortman J."/>
            <person name="Nusbaum C."/>
            <person name="Birren B."/>
        </authorList>
    </citation>
    <scope>NUCLEOTIDE SEQUENCE [LARGE SCALE GENOMIC DNA]</scope>
    <source>
        <strain evidence="7 8">YIT 11850</strain>
    </source>
</reference>
<dbReference type="GO" id="GO:0008198">
    <property type="term" value="F:ferrous iron binding"/>
    <property type="evidence" value="ECO:0007669"/>
    <property type="project" value="InterPro"/>
</dbReference>
<dbReference type="CDD" id="cd07363">
    <property type="entry name" value="45_DOPA_Dioxygenase"/>
    <property type="match status" value="1"/>
</dbReference>
<dbReference type="PANTHER" id="PTHR30096:SF0">
    <property type="entry name" value="4,5-DOPA DIOXYGENASE EXTRADIOL-LIKE PROTEIN"/>
    <property type="match status" value="1"/>
</dbReference>
<dbReference type="InterPro" id="IPR014436">
    <property type="entry name" value="Extradiol_dOase_DODA"/>
</dbReference>
<organism evidence="7 8">
    <name type="scientific">Dialister succinatiphilus YIT 11850</name>
    <dbReference type="NCBI Taxonomy" id="742743"/>
    <lineage>
        <taxon>Bacteria</taxon>
        <taxon>Bacillati</taxon>
        <taxon>Bacillota</taxon>
        <taxon>Negativicutes</taxon>
        <taxon>Veillonellales</taxon>
        <taxon>Veillonellaceae</taxon>
        <taxon>Dialister</taxon>
    </lineage>
</organism>
<dbReference type="Proteomes" id="UP000003277">
    <property type="component" value="Unassembled WGS sequence"/>
</dbReference>
<dbReference type="InterPro" id="IPR004183">
    <property type="entry name" value="Xdiol_dOase_suB"/>
</dbReference>
<dbReference type="GO" id="GO:0016702">
    <property type="term" value="F:oxidoreductase activity, acting on single donors with incorporation of molecular oxygen, incorporation of two atoms of oxygen"/>
    <property type="evidence" value="ECO:0007669"/>
    <property type="project" value="UniProtKB-ARBA"/>
</dbReference>
<accession>H1D0D3</accession>
<evidence type="ECO:0000313" key="8">
    <source>
        <dbReference type="Proteomes" id="UP000003277"/>
    </source>
</evidence>
<dbReference type="PIRSF" id="PIRSF006157">
    <property type="entry name" value="Doxgns_DODA"/>
    <property type="match status" value="1"/>
</dbReference>
<keyword evidence="3" id="KW-0479">Metal-binding</keyword>
<keyword evidence="4" id="KW-0862">Zinc</keyword>
<evidence type="ECO:0000259" key="6">
    <source>
        <dbReference type="Pfam" id="PF02900"/>
    </source>
</evidence>
<dbReference type="HOGENOM" id="CLU_046582_2_0_9"/>
<dbReference type="OrthoDB" id="9790889at2"/>
<sequence>MTKMPVIFTGHGSPMIALEKNDLTRTFHDLGKEIIDTFGRPKAILSLSAHWYTRGSHVQSSPFPRQIFDMYGFPKELYEVKYEPKGFHPLTERVLSLLPSADINDDWGIDHGSWTVLTHFFPDASIPVVQLSIDGKISPRASYDIGKALSPLREEGYLIFGSGNIVHNLYKVEWNNEGGSPAADRFDAFITEAVKKRDDEKVINYEDHDDAAYAAPTADHFLPLLYTLGAAEGEKPLVFNQVRNLGSISMTGYAFGLNS</sequence>
<comment type="caution">
    <text evidence="7">The sequence shown here is derived from an EMBL/GenBank/DDBJ whole genome shotgun (WGS) entry which is preliminary data.</text>
</comment>
<name>H1D0D3_9FIRM</name>
<dbReference type="Gene3D" id="3.40.830.10">
    <property type="entry name" value="LigB-like"/>
    <property type="match status" value="1"/>
</dbReference>
<feature type="domain" description="Extradiol ring-cleavage dioxygenase class III enzyme subunit B" evidence="6">
    <location>
        <begin position="7"/>
        <end position="255"/>
    </location>
</feature>
<comment type="similarity">
    <text evidence="2">Belongs to the DODA-type extradiol aromatic ring-opening dioxygenase family.</text>
</comment>
<dbReference type="SUPFAM" id="SSF53213">
    <property type="entry name" value="LigB-like"/>
    <property type="match status" value="1"/>
</dbReference>
<gene>
    <name evidence="7" type="ORF">HMPREF9453_01071</name>
</gene>
<keyword evidence="8" id="KW-1185">Reference proteome</keyword>
<evidence type="ECO:0000256" key="1">
    <source>
        <dbReference type="ARBA" id="ARBA00001947"/>
    </source>
</evidence>
<dbReference type="AlphaFoldDB" id="H1D0D3"/>
<protein>
    <recommendedName>
        <fullName evidence="6">Extradiol ring-cleavage dioxygenase class III enzyme subunit B domain-containing protein</fullName>
    </recommendedName>
</protein>
<comment type="cofactor">
    <cofactor evidence="1">
        <name>Zn(2+)</name>
        <dbReference type="ChEBI" id="CHEBI:29105"/>
    </cofactor>
</comment>
<evidence type="ECO:0000256" key="3">
    <source>
        <dbReference type="ARBA" id="ARBA00022723"/>
    </source>
</evidence>
<dbReference type="PANTHER" id="PTHR30096">
    <property type="entry name" value="4,5-DOPA DIOXYGENASE EXTRADIOL-LIKE PROTEIN"/>
    <property type="match status" value="1"/>
</dbReference>
<dbReference type="STRING" id="742743.HMPREF9453_01071"/>
<keyword evidence="5" id="KW-0560">Oxidoreductase</keyword>
<dbReference type="GO" id="GO:0008270">
    <property type="term" value="F:zinc ion binding"/>
    <property type="evidence" value="ECO:0007669"/>
    <property type="project" value="InterPro"/>
</dbReference>
<evidence type="ECO:0000256" key="2">
    <source>
        <dbReference type="ARBA" id="ARBA00007581"/>
    </source>
</evidence>